<reference evidence="1 2" key="1">
    <citation type="submission" date="2018-06" db="EMBL/GenBank/DDBJ databases">
        <authorList>
            <consortium name="Pathogen Informatics"/>
            <person name="Doyle S."/>
        </authorList>
    </citation>
    <scope>NUCLEOTIDE SEQUENCE [LARGE SCALE GENOMIC DNA]</scope>
    <source>
        <strain evidence="1 2">NCTC13102</strain>
    </source>
</reference>
<evidence type="ECO:0000313" key="2">
    <source>
        <dbReference type="Proteomes" id="UP000250166"/>
    </source>
</evidence>
<organism evidence="1 2">
    <name type="scientific">Helicobacter fennelliae</name>
    <dbReference type="NCBI Taxonomy" id="215"/>
    <lineage>
        <taxon>Bacteria</taxon>
        <taxon>Pseudomonadati</taxon>
        <taxon>Campylobacterota</taxon>
        <taxon>Epsilonproteobacteria</taxon>
        <taxon>Campylobacterales</taxon>
        <taxon>Helicobacteraceae</taxon>
        <taxon>Helicobacter</taxon>
    </lineage>
</organism>
<gene>
    <name evidence="1" type="ORF">NCTC13102_01913</name>
</gene>
<dbReference type="RefSeq" id="WP_258399877.1">
    <property type="nucleotide sequence ID" value="NZ_UAWL01000006.1"/>
</dbReference>
<accession>A0A2X3B2S5</accession>
<protein>
    <submittedName>
        <fullName evidence="1">Uncharacterized protein</fullName>
    </submittedName>
</protein>
<dbReference type="AlphaFoldDB" id="A0A2X3B2S5"/>
<name>A0A2X3B2S5_9HELI</name>
<evidence type="ECO:0000313" key="1">
    <source>
        <dbReference type="EMBL" id="SQB99588.1"/>
    </source>
</evidence>
<sequence>MSYSPIHQTTTANPNFQINRQAKLSQRYIITDAKLSTKKPPLQNKSKVLVQSVSFKDKKYIHYKANDTLTFQAHYNNTKLSQEELKEAKANTKWAYILSTDETLLQKLDYRKITQEGSDSPYIGEDYTLTLKKEYFDINKATYLHIFAYINAPSSKVKQVLKLEYPLSLRFNGKELHIVEWALTLLCLLWRSLGRITRNSTTKARRQWSTC</sequence>
<dbReference type="Proteomes" id="UP000250166">
    <property type="component" value="Unassembled WGS sequence"/>
</dbReference>
<proteinExistence type="predicted"/>
<dbReference type="EMBL" id="UAWL01000006">
    <property type="protein sequence ID" value="SQB99588.1"/>
    <property type="molecule type" value="Genomic_DNA"/>
</dbReference>